<name>A0A672NEP7_SINGR</name>
<evidence type="ECO:0000256" key="4">
    <source>
        <dbReference type="ARBA" id="ARBA00022833"/>
    </source>
</evidence>
<dbReference type="SMART" id="SM00589">
    <property type="entry name" value="PRY"/>
    <property type="match status" value="1"/>
</dbReference>
<keyword evidence="11" id="KW-1185">Reference proteome</keyword>
<dbReference type="InterPro" id="IPR013320">
    <property type="entry name" value="ConA-like_dom_sf"/>
</dbReference>
<protein>
    <submittedName>
        <fullName evidence="10">Tripartite motif-containing protein 16-like</fullName>
    </submittedName>
</protein>
<keyword evidence="2" id="KW-0479">Metal-binding</keyword>
<dbReference type="InterPro" id="IPR001870">
    <property type="entry name" value="B30.2/SPRY"/>
</dbReference>
<dbReference type="InterPro" id="IPR003879">
    <property type="entry name" value="Butyrophylin_SPRY"/>
</dbReference>
<dbReference type="PANTHER" id="PTHR25465:SF5">
    <property type="entry name" value="E3 UBIQUITIN_ISG15 LIGASE TRIM25-RELATED"/>
    <property type="match status" value="1"/>
</dbReference>
<evidence type="ECO:0000256" key="2">
    <source>
        <dbReference type="ARBA" id="ARBA00022723"/>
    </source>
</evidence>
<dbReference type="PROSITE" id="PS50188">
    <property type="entry name" value="B302_SPRY"/>
    <property type="match status" value="1"/>
</dbReference>
<evidence type="ECO:0000259" key="8">
    <source>
        <dbReference type="PROSITE" id="PS50089"/>
    </source>
</evidence>
<dbReference type="InterPro" id="IPR051051">
    <property type="entry name" value="E3_ubiq-ligase_TRIM/RNF"/>
</dbReference>
<organism evidence="10 11">
    <name type="scientific">Sinocyclocheilus grahami</name>
    <name type="common">Dianchi golden-line fish</name>
    <name type="synonym">Barbus grahami</name>
    <dbReference type="NCBI Taxonomy" id="75366"/>
    <lineage>
        <taxon>Eukaryota</taxon>
        <taxon>Metazoa</taxon>
        <taxon>Chordata</taxon>
        <taxon>Craniata</taxon>
        <taxon>Vertebrata</taxon>
        <taxon>Euteleostomi</taxon>
        <taxon>Actinopterygii</taxon>
        <taxon>Neopterygii</taxon>
        <taxon>Teleostei</taxon>
        <taxon>Ostariophysi</taxon>
        <taxon>Cypriniformes</taxon>
        <taxon>Cyprinidae</taxon>
        <taxon>Cyprininae</taxon>
        <taxon>Sinocyclocheilus</taxon>
    </lineage>
</organism>
<gene>
    <name evidence="10" type="primary">LOC107561956</name>
</gene>
<dbReference type="SUPFAM" id="SSF57850">
    <property type="entry name" value="RING/U-box"/>
    <property type="match status" value="1"/>
</dbReference>
<dbReference type="Pfam" id="PF25600">
    <property type="entry name" value="TRIM_CC"/>
    <property type="match status" value="1"/>
</dbReference>
<dbReference type="InterPro" id="IPR001841">
    <property type="entry name" value="Znf_RING"/>
</dbReference>
<dbReference type="Pfam" id="PF13765">
    <property type="entry name" value="PRY"/>
    <property type="match status" value="1"/>
</dbReference>
<keyword evidence="7" id="KW-0175">Coiled coil</keyword>
<dbReference type="Pfam" id="PF00622">
    <property type="entry name" value="SPRY"/>
    <property type="match status" value="1"/>
</dbReference>
<dbReference type="AlphaFoldDB" id="A0A672NEP7"/>
<dbReference type="Ensembl" id="ENSSGRT00000052448.1">
    <property type="protein sequence ID" value="ENSSGRP00000049080.1"/>
    <property type="gene ID" value="ENSSGRG00000025290.1"/>
</dbReference>
<dbReference type="PRINTS" id="PR01407">
    <property type="entry name" value="BUTYPHLNCDUF"/>
</dbReference>
<dbReference type="SMART" id="SM00449">
    <property type="entry name" value="SPRY"/>
    <property type="match status" value="1"/>
</dbReference>
<evidence type="ECO:0000313" key="11">
    <source>
        <dbReference type="Proteomes" id="UP000472262"/>
    </source>
</evidence>
<dbReference type="InterPro" id="IPR058030">
    <property type="entry name" value="TRIM8/14/16/25/29/45/65_CC"/>
</dbReference>
<reference evidence="10" key="2">
    <citation type="submission" date="2025-09" db="UniProtKB">
        <authorList>
            <consortium name="Ensembl"/>
        </authorList>
    </citation>
    <scope>IDENTIFICATION</scope>
</reference>
<feature type="domain" description="RING-type" evidence="8">
    <location>
        <begin position="15"/>
        <end position="58"/>
    </location>
</feature>
<keyword evidence="5" id="KW-0391">Immunity</keyword>
<dbReference type="CDD" id="cd16040">
    <property type="entry name" value="SPRY_PRY_SNTX"/>
    <property type="match status" value="1"/>
</dbReference>
<dbReference type="InterPro" id="IPR043136">
    <property type="entry name" value="B30.2/SPRY_sf"/>
</dbReference>
<dbReference type="Gene3D" id="2.60.120.920">
    <property type="match status" value="1"/>
</dbReference>
<evidence type="ECO:0000256" key="3">
    <source>
        <dbReference type="ARBA" id="ARBA00022771"/>
    </source>
</evidence>
<reference evidence="10" key="1">
    <citation type="submission" date="2025-08" db="UniProtKB">
        <authorList>
            <consortium name="Ensembl"/>
        </authorList>
    </citation>
    <scope>IDENTIFICATION</scope>
</reference>
<dbReference type="PROSITE" id="PS50089">
    <property type="entry name" value="ZF_RING_2"/>
    <property type="match status" value="1"/>
</dbReference>
<evidence type="ECO:0000256" key="5">
    <source>
        <dbReference type="ARBA" id="ARBA00022859"/>
    </source>
</evidence>
<dbReference type="InterPro" id="IPR003877">
    <property type="entry name" value="SPRY_dom"/>
</dbReference>
<dbReference type="InterPro" id="IPR006574">
    <property type="entry name" value="PRY"/>
</dbReference>
<keyword evidence="3 6" id="KW-0863">Zinc-finger</keyword>
<keyword evidence="4" id="KW-0862">Zinc</keyword>
<evidence type="ECO:0000256" key="1">
    <source>
        <dbReference type="ARBA" id="ARBA00022588"/>
    </source>
</evidence>
<dbReference type="SUPFAM" id="SSF49899">
    <property type="entry name" value="Concanavalin A-like lectins/glucanases"/>
    <property type="match status" value="1"/>
</dbReference>
<dbReference type="GO" id="GO:0045087">
    <property type="term" value="P:innate immune response"/>
    <property type="evidence" value="ECO:0007669"/>
    <property type="project" value="UniProtKB-KW"/>
</dbReference>
<dbReference type="InterPro" id="IPR017907">
    <property type="entry name" value="Znf_RING_CS"/>
</dbReference>
<evidence type="ECO:0000313" key="10">
    <source>
        <dbReference type="Ensembl" id="ENSSGRP00000049080.1"/>
    </source>
</evidence>
<accession>A0A672NEP7</accession>
<evidence type="ECO:0000259" key="9">
    <source>
        <dbReference type="PROSITE" id="PS50188"/>
    </source>
</evidence>
<dbReference type="PROSITE" id="PS00518">
    <property type="entry name" value="ZF_RING_1"/>
    <property type="match status" value="1"/>
</dbReference>
<dbReference type="SMART" id="SM00184">
    <property type="entry name" value="RING"/>
    <property type="match status" value="1"/>
</dbReference>
<dbReference type="FunFam" id="2.60.120.920:FF:000066">
    <property type="entry name" value="Si:ch211-208f21.3"/>
    <property type="match status" value="1"/>
</dbReference>
<dbReference type="GO" id="GO:0005737">
    <property type="term" value="C:cytoplasm"/>
    <property type="evidence" value="ECO:0007669"/>
    <property type="project" value="UniProtKB-ARBA"/>
</dbReference>
<evidence type="ECO:0000256" key="7">
    <source>
        <dbReference type="SAM" id="Coils"/>
    </source>
</evidence>
<proteinExistence type="predicted"/>
<dbReference type="Gene3D" id="3.30.160.60">
    <property type="entry name" value="Classic Zinc Finger"/>
    <property type="match status" value="1"/>
</dbReference>
<feature type="domain" description="B30.2/SPRY" evidence="9">
    <location>
        <begin position="251"/>
        <end position="446"/>
    </location>
</feature>
<dbReference type="Pfam" id="PF15227">
    <property type="entry name" value="zf-C3HC4_4"/>
    <property type="match status" value="1"/>
</dbReference>
<dbReference type="PANTHER" id="PTHR25465">
    <property type="entry name" value="B-BOX DOMAIN CONTAINING"/>
    <property type="match status" value="1"/>
</dbReference>
<evidence type="ECO:0000256" key="6">
    <source>
        <dbReference type="PROSITE-ProRule" id="PRU00175"/>
    </source>
</evidence>
<dbReference type="Proteomes" id="UP000472262">
    <property type="component" value="Unassembled WGS sequence"/>
</dbReference>
<feature type="coiled-coil region" evidence="7">
    <location>
        <begin position="172"/>
        <end position="209"/>
    </location>
</feature>
<dbReference type="Gene3D" id="3.30.40.10">
    <property type="entry name" value="Zinc/RING finger domain, C3HC4 (zinc finger)"/>
    <property type="match status" value="1"/>
</dbReference>
<dbReference type="SUPFAM" id="SSF57845">
    <property type="entry name" value="B-box zinc-binding domain"/>
    <property type="match status" value="1"/>
</dbReference>
<keyword evidence="1" id="KW-0399">Innate immunity</keyword>
<dbReference type="GO" id="GO:0008270">
    <property type="term" value="F:zinc ion binding"/>
    <property type="evidence" value="ECO:0007669"/>
    <property type="project" value="UniProtKB-KW"/>
</dbReference>
<dbReference type="InterPro" id="IPR013083">
    <property type="entry name" value="Znf_RING/FYVE/PHD"/>
</dbReference>
<sequence>MAEASILIGQDEFMCSVCLDLLKDPVTIPCGHSYCKSCITDCLDQEEQKRVYSCPQCRQTFGPRPALARNTVLAEVVEKLKKTRLQAHCICYPCLMDEHKNHETVTAEAEWTEKQRILKETLQQRIQQREKDLQQLREARSAQTAVEDSERIFTELIRSIERSRSELIRLIRDQEKTAVSRAEGRLERLEQEINDLRRRDAELEQLEHTQDHIQFLQSFSVPPESTEQPSITISPHFSFNHVGKSVSNLKEKLEDFCKEEIEQISGRDCKFLTLEPNTVNKCLHLSEGNSVAKGTKKAQPYPDHPDRFDYYFQVLCRESVCGRCYWELQWSGDRGVEISVSYKSISRKGGKECLFGNNDQSWSLICTPDSYSFSHNNTETALSVESISRRIGVFVDHRAGTLSFYSVSDTMSLIHTVQTTFTQPLYPGFWVDSGSSVKLCDLTAEIET</sequence>